<evidence type="ECO:0000313" key="1">
    <source>
        <dbReference type="EMBL" id="MCC9643368.1"/>
    </source>
</evidence>
<evidence type="ECO:0000313" key="2">
    <source>
        <dbReference type="Proteomes" id="UP001430306"/>
    </source>
</evidence>
<dbReference type="Proteomes" id="UP001430306">
    <property type="component" value="Unassembled WGS sequence"/>
</dbReference>
<reference evidence="1" key="1">
    <citation type="submission" date="2021-11" db="EMBL/GenBank/DDBJ databases">
        <title>Genome sequence.</title>
        <authorList>
            <person name="Sun Q."/>
        </authorList>
    </citation>
    <scope>NUCLEOTIDE SEQUENCE</scope>
    <source>
        <strain evidence="1">JC740</strain>
    </source>
</reference>
<dbReference type="PANTHER" id="PTHR39673">
    <property type="entry name" value="TUNGSTEN FORMYLMETHANOFURAN DEHYDROGENASE, SUBUNIT C (FWDC)"/>
    <property type="match status" value="1"/>
</dbReference>
<sequence length="243" mass="25204">MTKEATTPDHKLDITNLSDAELHAALKEIPCSVDEDAPPPLVELKGLAGQHSALMRCAFPLRFQCTGDLGDYAFAFCHDAEFRLDGNVGHGAGEGMHRGVVLITGNAGCGLGTAMTGGTLAVYGSADDRVGAAMRGGSIFVRGNVGDDTGAGALGGTIVVGGDAGERLGDALNNVTVFLRGKAKSLAPGVVEAPLRKREEVRLGLLLMGASIRGAASEFRRVIPKARLEAEEAGAGEIRPNWR</sequence>
<dbReference type="SUPFAM" id="SSF69336">
    <property type="entry name" value="Alpha subunit of glutamate synthase, C-terminal domain"/>
    <property type="match status" value="1"/>
</dbReference>
<dbReference type="PIRSF" id="PIRSF006519">
    <property type="entry name" value="GOGAT_dom3"/>
    <property type="match status" value="1"/>
</dbReference>
<dbReference type="CDD" id="cd00504">
    <property type="entry name" value="GXGXG"/>
    <property type="match status" value="1"/>
</dbReference>
<organism evidence="1 2">
    <name type="scientific">Rhodopirellula halodulae</name>
    <dbReference type="NCBI Taxonomy" id="2894198"/>
    <lineage>
        <taxon>Bacteria</taxon>
        <taxon>Pseudomonadati</taxon>
        <taxon>Planctomycetota</taxon>
        <taxon>Planctomycetia</taxon>
        <taxon>Pirellulales</taxon>
        <taxon>Pirellulaceae</taxon>
        <taxon>Rhodopirellula</taxon>
    </lineage>
</organism>
<proteinExistence type="predicted"/>
<gene>
    <name evidence="1" type="ORF">LOC71_13870</name>
</gene>
<protein>
    <submittedName>
        <fullName evidence="1">Tributyrin esterase</fullName>
    </submittedName>
</protein>
<name>A0ABS8NIH5_9BACT</name>
<dbReference type="InterPro" id="IPR012061">
    <property type="entry name" value="Glu_synth_lsu_3"/>
</dbReference>
<dbReference type="EMBL" id="JAJKFW010000024">
    <property type="protein sequence ID" value="MCC9643368.1"/>
    <property type="molecule type" value="Genomic_DNA"/>
</dbReference>
<accession>A0ABS8NIH5</accession>
<dbReference type="InterPro" id="IPR036485">
    <property type="entry name" value="Glu_synth_asu_C_sf"/>
</dbReference>
<dbReference type="RefSeq" id="WP_230274325.1">
    <property type="nucleotide sequence ID" value="NZ_JAJKFW010000024.1"/>
</dbReference>
<comment type="caution">
    <text evidence="1">The sequence shown here is derived from an EMBL/GenBank/DDBJ whole genome shotgun (WGS) entry which is preliminary data.</text>
</comment>
<keyword evidence="2" id="KW-1185">Reference proteome</keyword>
<dbReference type="Gene3D" id="2.160.20.60">
    <property type="entry name" value="Glutamate synthase, alpha subunit, C-terminal domain"/>
    <property type="match status" value="1"/>
</dbReference>
<dbReference type="PANTHER" id="PTHR39673:SF5">
    <property type="entry name" value="TUNGSTEN-CONTAINING FORMYLMETHANOFURAN DEHYDROGENASE 2 SUBUNIT C"/>
    <property type="match status" value="1"/>
</dbReference>